<dbReference type="Proteomes" id="UP000199068">
    <property type="component" value="Unassembled WGS sequence"/>
</dbReference>
<dbReference type="AlphaFoldDB" id="A0A1G9IQE8"/>
<evidence type="ECO:0000313" key="3">
    <source>
        <dbReference type="Proteomes" id="UP000199068"/>
    </source>
</evidence>
<dbReference type="EMBL" id="FNGW01000001">
    <property type="protein sequence ID" value="SDL27478.1"/>
    <property type="molecule type" value="Genomic_DNA"/>
</dbReference>
<feature type="transmembrane region" description="Helical" evidence="1">
    <location>
        <begin position="7"/>
        <end position="26"/>
    </location>
</feature>
<keyword evidence="1" id="KW-1133">Transmembrane helix</keyword>
<protein>
    <submittedName>
        <fullName evidence="2">Uncharacterized protein</fullName>
    </submittedName>
</protein>
<name>A0A1G9IQE8_9FIRM</name>
<evidence type="ECO:0000313" key="2">
    <source>
        <dbReference type="EMBL" id="SDL27478.1"/>
    </source>
</evidence>
<organism evidence="2 3">
    <name type="scientific">Romboutsia lituseburensis DSM 797</name>
    <dbReference type="NCBI Taxonomy" id="1121325"/>
    <lineage>
        <taxon>Bacteria</taxon>
        <taxon>Bacillati</taxon>
        <taxon>Bacillota</taxon>
        <taxon>Clostridia</taxon>
        <taxon>Peptostreptococcales</taxon>
        <taxon>Peptostreptococcaceae</taxon>
        <taxon>Romboutsia</taxon>
    </lineage>
</organism>
<gene>
    <name evidence="2" type="ORF">SAMN04515677_101343</name>
</gene>
<keyword evidence="1" id="KW-0472">Membrane</keyword>
<evidence type="ECO:0000256" key="1">
    <source>
        <dbReference type="SAM" id="Phobius"/>
    </source>
</evidence>
<keyword evidence="1" id="KW-0812">Transmembrane</keyword>
<accession>A0A1G9IQE8</accession>
<sequence>MKKIFKIMSIILLVIVSINVFFYVKYLNLDTYTWSSDGTILTLENKQYKCESLDNSVDLKLDTQIGKIKNEDFLFRIWSIKGESINDRIAIRGFMFPSEAYSRIDTCIKK</sequence>
<dbReference type="RefSeq" id="WP_092722234.1">
    <property type="nucleotide sequence ID" value="NZ_FNGW01000001.1"/>
</dbReference>
<reference evidence="2 3" key="1">
    <citation type="submission" date="2016-10" db="EMBL/GenBank/DDBJ databases">
        <authorList>
            <person name="de Groot N.N."/>
        </authorList>
    </citation>
    <scope>NUCLEOTIDE SEQUENCE [LARGE SCALE GENOMIC DNA]</scope>
    <source>
        <strain evidence="2 3">DSM 797</strain>
    </source>
</reference>
<keyword evidence="3" id="KW-1185">Reference proteome</keyword>
<proteinExistence type="predicted"/>